<keyword evidence="6" id="KW-0812">Transmembrane</keyword>
<evidence type="ECO:0000259" key="7">
    <source>
        <dbReference type="PROSITE" id="PS50240"/>
    </source>
</evidence>
<dbReference type="InterPro" id="IPR050430">
    <property type="entry name" value="Peptidase_S1"/>
</dbReference>
<keyword evidence="6" id="KW-1133">Transmembrane helix</keyword>
<feature type="region of interest" description="Disordered" evidence="5">
    <location>
        <begin position="570"/>
        <end position="621"/>
    </location>
</feature>
<evidence type="ECO:0000256" key="3">
    <source>
        <dbReference type="ARBA" id="ARBA00022825"/>
    </source>
</evidence>
<name>A0A8S9XBA3_APOLU</name>
<dbReference type="PANTHER" id="PTHR24276:SF98">
    <property type="entry name" value="FI18310P1-RELATED"/>
    <property type="match status" value="1"/>
</dbReference>
<sequence length="653" mass="72699">MKFGDPTVDFVHFGYAISALIYVFLFQQTGNGTVVSPGDYPFFTTLIWDDQAKCGATLMTSSLLFTACHCLLIDPTSSDFKYPHVLQKPEYITVEAGNDSTRPGRQKGTAKMIKVHPKCEGNASIVVYNYGLIELNEPFTLKPGYIEVVDFLSQKAAITKAIMKSDKLTCFSLEFELVQRGDAFWELGALLKEDVTMMTGDWCVNTFNDDLKSKNLHFNSNLQVCARRKTPFEDCDKLDCGGPLMCRQNGENLFIGLLSGRHHPYCGKGVPQVFARLDIAIHWMREEKDLEECGILLLIFLYLCRPAVQQTGNGTVVSPGDYPFFTTLISDDQAKCGATLMTSSLLFTACHCLLIDPTSPDFKYPHVLQKPEYITVEAGNDSTRPGRQMGTAKMIKVHPKCEGNASIVVYNYGLIELNEPFTLKPGYIEVVDFLSQKAAITKAIKKPDKLTCFSLEFELVQRGDAFWELGALVKEDMTMMTGDWCMNTFNNDLKSKNLHFDSNLQVCAKRKTPFEDCEKLDCGGPLICSQGGENVFIGLLSGRHSLYCGQGVPHVYARLDIAIDWMRDAINPDPSTSTDMPGPGPKPTSDQPRPTNNSEPTTPTKFTESPDEVPTKTSDSPSPPFRNLFFIVVSASLVSVINSYAYLYKIHEM</sequence>
<keyword evidence="1" id="KW-0645">Protease</keyword>
<dbReference type="Proteomes" id="UP000466442">
    <property type="component" value="Linkage Group LG9"/>
</dbReference>
<gene>
    <name evidence="8" type="ORF">GE061_018988</name>
</gene>
<organism evidence="8 9">
    <name type="scientific">Apolygus lucorum</name>
    <name type="common">Small green plant bug</name>
    <name type="synonym">Lygocoris lucorum</name>
    <dbReference type="NCBI Taxonomy" id="248454"/>
    <lineage>
        <taxon>Eukaryota</taxon>
        <taxon>Metazoa</taxon>
        <taxon>Ecdysozoa</taxon>
        <taxon>Arthropoda</taxon>
        <taxon>Hexapoda</taxon>
        <taxon>Insecta</taxon>
        <taxon>Pterygota</taxon>
        <taxon>Neoptera</taxon>
        <taxon>Paraneoptera</taxon>
        <taxon>Hemiptera</taxon>
        <taxon>Heteroptera</taxon>
        <taxon>Panheteroptera</taxon>
        <taxon>Cimicomorpha</taxon>
        <taxon>Miridae</taxon>
        <taxon>Mirini</taxon>
        <taxon>Apolygus</taxon>
    </lineage>
</organism>
<keyword evidence="3" id="KW-0720">Serine protease</keyword>
<dbReference type="InterPro" id="IPR009003">
    <property type="entry name" value="Peptidase_S1_PA"/>
</dbReference>
<dbReference type="AlphaFoldDB" id="A0A8S9XBA3"/>
<keyword evidence="9" id="KW-1185">Reference proteome</keyword>
<dbReference type="GO" id="GO:0004252">
    <property type="term" value="F:serine-type endopeptidase activity"/>
    <property type="evidence" value="ECO:0007669"/>
    <property type="project" value="InterPro"/>
</dbReference>
<evidence type="ECO:0000256" key="2">
    <source>
        <dbReference type="ARBA" id="ARBA00022801"/>
    </source>
</evidence>
<protein>
    <recommendedName>
        <fullName evidence="7">Peptidase S1 domain-containing protein</fullName>
    </recommendedName>
</protein>
<dbReference type="EMBL" id="WIXP02000009">
    <property type="protein sequence ID" value="KAF6204825.1"/>
    <property type="molecule type" value="Genomic_DNA"/>
</dbReference>
<keyword evidence="2" id="KW-0378">Hydrolase</keyword>
<reference evidence="8" key="1">
    <citation type="journal article" date="2021" name="Mol. Ecol. Resour.">
        <title>Apolygus lucorum genome provides insights into omnivorousness and mesophyll feeding.</title>
        <authorList>
            <person name="Liu Y."/>
            <person name="Liu H."/>
            <person name="Wang H."/>
            <person name="Huang T."/>
            <person name="Liu B."/>
            <person name="Yang B."/>
            <person name="Yin L."/>
            <person name="Li B."/>
            <person name="Zhang Y."/>
            <person name="Zhang S."/>
            <person name="Jiang F."/>
            <person name="Zhang X."/>
            <person name="Ren Y."/>
            <person name="Wang B."/>
            <person name="Wang S."/>
            <person name="Lu Y."/>
            <person name="Wu K."/>
            <person name="Fan W."/>
            <person name="Wang G."/>
        </authorList>
    </citation>
    <scope>NUCLEOTIDE SEQUENCE</scope>
    <source>
        <strain evidence="8">12Hb</strain>
    </source>
</reference>
<dbReference type="InterPro" id="IPR043504">
    <property type="entry name" value="Peptidase_S1_PA_chymotrypsin"/>
</dbReference>
<keyword evidence="4" id="KW-1015">Disulfide bond</keyword>
<feature type="domain" description="Peptidase S1" evidence="7">
    <location>
        <begin position="311"/>
        <end position="571"/>
    </location>
</feature>
<dbReference type="SMART" id="SM00020">
    <property type="entry name" value="Tryp_SPc"/>
    <property type="match status" value="1"/>
</dbReference>
<dbReference type="GO" id="GO:0006508">
    <property type="term" value="P:proteolysis"/>
    <property type="evidence" value="ECO:0007669"/>
    <property type="project" value="UniProtKB-KW"/>
</dbReference>
<keyword evidence="6" id="KW-0472">Membrane</keyword>
<dbReference type="Gene3D" id="2.40.10.10">
    <property type="entry name" value="Trypsin-like serine proteases"/>
    <property type="match status" value="2"/>
</dbReference>
<dbReference type="SUPFAM" id="SSF50494">
    <property type="entry name" value="Trypsin-like serine proteases"/>
    <property type="match status" value="2"/>
</dbReference>
<feature type="compositionally biased region" description="Polar residues" evidence="5">
    <location>
        <begin position="588"/>
        <end position="607"/>
    </location>
</feature>
<evidence type="ECO:0000256" key="4">
    <source>
        <dbReference type="ARBA" id="ARBA00023157"/>
    </source>
</evidence>
<comment type="caution">
    <text evidence="8">The sequence shown here is derived from an EMBL/GenBank/DDBJ whole genome shotgun (WGS) entry which is preliminary data.</text>
</comment>
<accession>A0A8S9XBA3</accession>
<evidence type="ECO:0000313" key="9">
    <source>
        <dbReference type="Proteomes" id="UP000466442"/>
    </source>
</evidence>
<proteinExistence type="predicted"/>
<feature type="transmembrane region" description="Helical" evidence="6">
    <location>
        <begin position="628"/>
        <end position="647"/>
    </location>
</feature>
<dbReference type="Pfam" id="PF00089">
    <property type="entry name" value="Trypsin"/>
    <property type="match status" value="2"/>
</dbReference>
<evidence type="ECO:0000256" key="1">
    <source>
        <dbReference type="ARBA" id="ARBA00022670"/>
    </source>
</evidence>
<feature type="domain" description="Peptidase S1" evidence="7">
    <location>
        <begin position="29"/>
        <end position="289"/>
    </location>
</feature>
<evidence type="ECO:0000256" key="5">
    <source>
        <dbReference type="SAM" id="MobiDB-lite"/>
    </source>
</evidence>
<dbReference type="PROSITE" id="PS50240">
    <property type="entry name" value="TRYPSIN_DOM"/>
    <property type="match status" value="2"/>
</dbReference>
<evidence type="ECO:0000313" key="8">
    <source>
        <dbReference type="EMBL" id="KAF6204825.1"/>
    </source>
</evidence>
<dbReference type="PANTHER" id="PTHR24276">
    <property type="entry name" value="POLYSERASE-RELATED"/>
    <property type="match status" value="1"/>
</dbReference>
<dbReference type="InterPro" id="IPR001254">
    <property type="entry name" value="Trypsin_dom"/>
</dbReference>
<evidence type="ECO:0000256" key="6">
    <source>
        <dbReference type="SAM" id="Phobius"/>
    </source>
</evidence>